<dbReference type="InterPro" id="IPR001647">
    <property type="entry name" value="HTH_TetR"/>
</dbReference>
<dbReference type="Pfam" id="PF13977">
    <property type="entry name" value="TetR_C_6"/>
    <property type="match status" value="1"/>
</dbReference>
<dbReference type="InterPro" id="IPR036271">
    <property type="entry name" value="Tet_transcr_reg_TetR-rel_C_sf"/>
</dbReference>
<dbReference type="InterPro" id="IPR009057">
    <property type="entry name" value="Homeodomain-like_sf"/>
</dbReference>
<comment type="caution">
    <text evidence="8">The sequence shown here is derived from an EMBL/GenBank/DDBJ whole genome shotgun (WGS) entry which is preliminary data.</text>
</comment>
<evidence type="ECO:0000256" key="5">
    <source>
        <dbReference type="PROSITE-ProRule" id="PRU00335"/>
    </source>
</evidence>
<proteinExistence type="predicted"/>
<dbReference type="SUPFAM" id="SSF48498">
    <property type="entry name" value="Tetracyclin repressor-like, C-terminal domain"/>
    <property type="match status" value="1"/>
</dbReference>
<keyword evidence="2" id="KW-0805">Transcription regulation</keyword>
<dbReference type="PROSITE" id="PS50977">
    <property type="entry name" value="HTH_TETR_2"/>
    <property type="match status" value="1"/>
</dbReference>
<dbReference type="RefSeq" id="WP_098406592.1">
    <property type="nucleotide sequence ID" value="NZ_PDJE01000001.1"/>
</dbReference>
<dbReference type="PANTHER" id="PTHR47506">
    <property type="entry name" value="TRANSCRIPTIONAL REGULATORY PROTEIN"/>
    <property type="match status" value="1"/>
</dbReference>
<evidence type="ECO:0000256" key="6">
    <source>
        <dbReference type="SAM" id="MobiDB-lite"/>
    </source>
</evidence>
<evidence type="ECO:0000259" key="7">
    <source>
        <dbReference type="PROSITE" id="PS50977"/>
    </source>
</evidence>
<dbReference type="InterPro" id="IPR039538">
    <property type="entry name" value="BetI_C"/>
</dbReference>
<gene>
    <name evidence="8" type="ORF">ATJ78_1009</name>
</gene>
<evidence type="ECO:0000313" key="9">
    <source>
        <dbReference type="Proteomes" id="UP000221369"/>
    </source>
</evidence>
<accession>A0A2A9DTR4</accession>
<evidence type="ECO:0000256" key="1">
    <source>
        <dbReference type="ARBA" id="ARBA00022491"/>
    </source>
</evidence>
<dbReference type="SUPFAM" id="SSF46689">
    <property type="entry name" value="Homeodomain-like"/>
    <property type="match status" value="1"/>
</dbReference>
<dbReference type="GO" id="GO:0003677">
    <property type="term" value="F:DNA binding"/>
    <property type="evidence" value="ECO:0007669"/>
    <property type="project" value="UniProtKB-UniRule"/>
</dbReference>
<keyword evidence="3 5" id="KW-0238">DNA-binding</keyword>
<name>A0A2A9DTR4_9MICO</name>
<keyword evidence="4" id="KW-0804">Transcription</keyword>
<dbReference type="AlphaFoldDB" id="A0A2A9DTR4"/>
<keyword evidence="9" id="KW-1185">Reference proteome</keyword>
<dbReference type="EMBL" id="PDJE01000001">
    <property type="protein sequence ID" value="PFG30088.1"/>
    <property type="molecule type" value="Genomic_DNA"/>
</dbReference>
<feature type="domain" description="HTH tetR-type" evidence="7">
    <location>
        <begin position="25"/>
        <end position="85"/>
    </location>
</feature>
<feature type="region of interest" description="Disordered" evidence="6">
    <location>
        <begin position="1"/>
        <end position="22"/>
    </location>
</feature>
<protein>
    <submittedName>
        <fullName evidence="8">TetR family transcriptional regulator</fullName>
    </submittedName>
</protein>
<dbReference type="PRINTS" id="PR00455">
    <property type="entry name" value="HTHTETR"/>
</dbReference>
<dbReference type="Proteomes" id="UP000221369">
    <property type="component" value="Unassembled WGS sequence"/>
</dbReference>
<evidence type="ECO:0000313" key="8">
    <source>
        <dbReference type="EMBL" id="PFG30088.1"/>
    </source>
</evidence>
<dbReference type="PANTHER" id="PTHR47506:SF6">
    <property type="entry name" value="HTH-TYPE TRANSCRIPTIONAL REPRESSOR NEMR"/>
    <property type="match status" value="1"/>
</dbReference>
<keyword evidence="1" id="KW-0678">Repressor</keyword>
<evidence type="ECO:0000256" key="4">
    <source>
        <dbReference type="ARBA" id="ARBA00023163"/>
    </source>
</evidence>
<dbReference type="Gene3D" id="1.10.357.10">
    <property type="entry name" value="Tetracycline Repressor, domain 2"/>
    <property type="match status" value="1"/>
</dbReference>
<evidence type="ECO:0000256" key="3">
    <source>
        <dbReference type="ARBA" id="ARBA00023125"/>
    </source>
</evidence>
<organism evidence="8 9">
    <name type="scientific">Paramicrobacterium agarici</name>
    <dbReference type="NCBI Taxonomy" id="630514"/>
    <lineage>
        <taxon>Bacteria</taxon>
        <taxon>Bacillati</taxon>
        <taxon>Actinomycetota</taxon>
        <taxon>Actinomycetes</taxon>
        <taxon>Micrococcales</taxon>
        <taxon>Microbacteriaceae</taxon>
        <taxon>Paramicrobacterium</taxon>
    </lineage>
</organism>
<sequence length="230" mass="24282">MSKKSAGGSVVPAASRAVRPQARTAAKRESILKAALSVFGTRGYNNAALAEIAAEAGMTHAGVLHHFGSKEGLLVAVLKYRDGEETSGVQAREQVEGPAFLEHMLDTVIENMSRPGVVQTYAVLSAESVTDDHPAQDYFRGRFAGLRRKVAGVIASVANRDVDSEVQDAANAVIAVMDGLQVQWLLDPDAVDMPRTVALILDELIDRLSTGQPAPSAVERAKAAEAHGSA</sequence>
<feature type="DNA-binding region" description="H-T-H motif" evidence="5">
    <location>
        <begin position="48"/>
        <end position="67"/>
    </location>
</feature>
<dbReference type="Pfam" id="PF00440">
    <property type="entry name" value="TetR_N"/>
    <property type="match status" value="1"/>
</dbReference>
<reference evidence="8 9" key="1">
    <citation type="submission" date="2017-10" db="EMBL/GenBank/DDBJ databases">
        <title>Sequencing the genomes of 1000 actinobacteria strains.</title>
        <authorList>
            <person name="Klenk H.-P."/>
        </authorList>
    </citation>
    <scope>NUCLEOTIDE SEQUENCE [LARGE SCALE GENOMIC DNA]</scope>
    <source>
        <strain evidence="8 9">DSM 21798</strain>
    </source>
</reference>
<evidence type="ECO:0000256" key="2">
    <source>
        <dbReference type="ARBA" id="ARBA00023015"/>
    </source>
</evidence>